<accession>M8BL99</accession>
<evidence type="ECO:0000313" key="1">
    <source>
        <dbReference type="EnsemblPlants" id="EMT03757"/>
    </source>
</evidence>
<proteinExistence type="predicted"/>
<name>M8BL99_AEGTA</name>
<sequence>MAPLGSNTRRALCLVALLLMSTTLSSCHAAGTADGSQKLCVAQKACKPKWSIEPWGNYVCKVYCGVRSFDEDKSHCAPDGSGFCCCEK</sequence>
<dbReference type="EnsemblPlants" id="EMT03757">
    <property type="protein sequence ID" value="EMT03757"/>
    <property type="gene ID" value="F775_18463"/>
</dbReference>
<reference evidence="1" key="1">
    <citation type="submission" date="2015-06" db="UniProtKB">
        <authorList>
            <consortium name="EnsemblPlants"/>
        </authorList>
    </citation>
    <scope>IDENTIFICATION</scope>
</reference>
<dbReference type="AlphaFoldDB" id="M8BL99"/>
<protein>
    <submittedName>
        <fullName evidence="1">Uncharacterized protein</fullName>
    </submittedName>
</protein>
<organism evidence="1">
    <name type="scientific">Aegilops tauschii</name>
    <name type="common">Tausch's goatgrass</name>
    <name type="synonym">Aegilops squarrosa</name>
    <dbReference type="NCBI Taxonomy" id="37682"/>
    <lineage>
        <taxon>Eukaryota</taxon>
        <taxon>Viridiplantae</taxon>
        <taxon>Streptophyta</taxon>
        <taxon>Embryophyta</taxon>
        <taxon>Tracheophyta</taxon>
        <taxon>Spermatophyta</taxon>
        <taxon>Magnoliopsida</taxon>
        <taxon>Liliopsida</taxon>
        <taxon>Poales</taxon>
        <taxon>Poaceae</taxon>
        <taxon>BOP clade</taxon>
        <taxon>Pooideae</taxon>
        <taxon>Triticodae</taxon>
        <taxon>Triticeae</taxon>
        <taxon>Triticinae</taxon>
        <taxon>Aegilops</taxon>
    </lineage>
</organism>